<dbReference type="InterPro" id="IPR005320">
    <property type="entry name" value="Peptidase_S51"/>
</dbReference>
<keyword evidence="2" id="KW-0645">Protease</keyword>
<name>A0A6J6STA8_9ZZZZ</name>
<dbReference type="Pfam" id="PF03575">
    <property type="entry name" value="Peptidase_S51"/>
    <property type="match status" value="1"/>
</dbReference>
<protein>
    <submittedName>
        <fullName evidence="5">Unannotated protein</fullName>
    </submittedName>
</protein>
<dbReference type="AlphaFoldDB" id="A0A6J6STA8"/>
<keyword evidence="4" id="KW-0720">Serine protease</keyword>
<dbReference type="EMBL" id="CAEZYV010000080">
    <property type="protein sequence ID" value="CAB4738033.1"/>
    <property type="molecule type" value="Genomic_DNA"/>
</dbReference>
<accession>A0A6J6STA8</accession>
<keyword evidence="3" id="KW-0378">Hydrolase</keyword>
<comment type="similarity">
    <text evidence="1">Belongs to the peptidase S51 family.</text>
</comment>
<gene>
    <name evidence="5" type="ORF">UFOPK2788_00619</name>
</gene>
<proteinExistence type="inferred from homology"/>
<sequence length="252" mass="27221">MSKVGALALVGSGEYLPVMQELETSLLNSGISNGKPNIYLQIPTAAGEESRERLEFWEKLGEEQARRIGAVQDFLPIFTREDAFNPKYISRVKSAGLIYFSGGDPGYLANSLAATPLWDAIYENWQLGASLAGCSAGAMALSGDVPNFLRMKNIGIPGLNVIPKLRPIPHYNKFFGWIPDSAAKIVMKAPEGTIIIGIDEDTALATGLDETTNLVENTWKVYGEGSVHILSGAPSARFSNGEQITFPQVQVS</sequence>
<evidence type="ECO:0000313" key="5">
    <source>
        <dbReference type="EMBL" id="CAB4738033.1"/>
    </source>
</evidence>
<evidence type="ECO:0000256" key="3">
    <source>
        <dbReference type="ARBA" id="ARBA00022801"/>
    </source>
</evidence>
<dbReference type="PANTHER" id="PTHR36175">
    <property type="entry name" value="CYANOPHYCINASE"/>
    <property type="match status" value="1"/>
</dbReference>
<evidence type="ECO:0000256" key="1">
    <source>
        <dbReference type="ARBA" id="ARBA00006534"/>
    </source>
</evidence>
<dbReference type="Gene3D" id="3.40.50.880">
    <property type="match status" value="1"/>
</dbReference>
<dbReference type="InterPro" id="IPR029062">
    <property type="entry name" value="Class_I_gatase-like"/>
</dbReference>
<dbReference type="PANTHER" id="PTHR36175:SF1">
    <property type="entry name" value="CYANOPHYCINASE"/>
    <property type="match status" value="1"/>
</dbReference>
<organism evidence="5">
    <name type="scientific">freshwater metagenome</name>
    <dbReference type="NCBI Taxonomy" id="449393"/>
    <lineage>
        <taxon>unclassified sequences</taxon>
        <taxon>metagenomes</taxon>
        <taxon>ecological metagenomes</taxon>
    </lineage>
</organism>
<dbReference type="SUPFAM" id="SSF52317">
    <property type="entry name" value="Class I glutamine amidotransferase-like"/>
    <property type="match status" value="1"/>
</dbReference>
<dbReference type="GO" id="GO:0008236">
    <property type="term" value="F:serine-type peptidase activity"/>
    <property type="evidence" value="ECO:0007669"/>
    <property type="project" value="UniProtKB-KW"/>
</dbReference>
<dbReference type="GO" id="GO:0006508">
    <property type="term" value="P:proteolysis"/>
    <property type="evidence" value="ECO:0007669"/>
    <property type="project" value="UniProtKB-KW"/>
</dbReference>
<reference evidence="5" key="1">
    <citation type="submission" date="2020-05" db="EMBL/GenBank/DDBJ databases">
        <authorList>
            <person name="Chiriac C."/>
            <person name="Salcher M."/>
            <person name="Ghai R."/>
            <person name="Kavagutti S V."/>
        </authorList>
    </citation>
    <scope>NUCLEOTIDE SEQUENCE</scope>
</reference>
<evidence type="ECO:0000256" key="4">
    <source>
        <dbReference type="ARBA" id="ARBA00022825"/>
    </source>
</evidence>
<evidence type="ECO:0000256" key="2">
    <source>
        <dbReference type="ARBA" id="ARBA00022670"/>
    </source>
</evidence>